<dbReference type="GO" id="GO:0006289">
    <property type="term" value="P:nucleotide-excision repair"/>
    <property type="evidence" value="ECO:0007669"/>
    <property type="project" value="TreeGrafter"/>
</dbReference>
<evidence type="ECO:0000256" key="3">
    <source>
        <dbReference type="ARBA" id="ARBA00023242"/>
    </source>
</evidence>
<dbReference type="AlphaFoldDB" id="A0A834MNT6"/>
<evidence type="ECO:0000313" key="5">
    <source>
        <dbReference type="Proteomes" id="UP000625711"/>
    </source>
</evidence>
<protein>
    <recommendedName>
        <fullName evidence="6">Replication factor A protein 3</fullName>
    </recommendedName>
</protein>
<comment type="caution">
    <text evidence="4">The sequence shown here is derived from an EMBL/GenBank/DDBJ whole genome shotgun (WGS) entry which is preliminary data.</text>
</comment>
<dbReference type="PANTHER" id="PTHR15114">
    <property type="entry name" value="REPLICATION PROTEIN A3"/>
    <property type="match status" value="1"/>
</dbReference>
<dbReference type="GO" id="GO:0000724">
    <property type="term" value="P:double-strand break repair via homologous recombination"/>
    <property type="evidence" value="ECO:0007669"/>
    <property type="project" value="TreeGrafter"/>
</dbReference>
<comment type="similarity">
    <text evidence="2">Belongs to the replication factor A protein 3 family.</text>
</comment>
<evidence type="ECO:0008006" key="6">
    <source>
        <dbReference type="Google" id="ProtNLM"/>
    </source>
</evidence>
<accession>A0A834MNT6</accession>
<dbReference type="PANTHER" id="PTHR15114:SF1">
    <property type="entry name" value="REPLICATION PROTEIN A 14 KDA SUBUNIT"/>
    <property type="match status" value="1"/>
</dbReference>
<dbReference type="GO" id="GO:0003697">
    <property type="term" value="F:single-stranded DNA binding"/>
    <property type="evidence" value="ECO:0007669"/>
    <property type="project" value="TreeGrafter"/>
</dbReference>
<evidence type="ECO:0000256" key="2">
    <source>
        <dbReference type="ARBA" id="ARBA00009761"/>
    </source>
</evidence>
<dbReference type="EMBL" id="JAACXV010000001">
    <property type="protein sequence ID" value="KAF7288045.1"/>
    <property type="molecule type" value="Genomic_DNA"/>
</dbReference>
<dbReference type="Gene3D" id="2.40.50.140">
    <property type="entry name" value="Nucleic acid-binding proteins"/>
    <property type="match status" value="1"/>
</dbReference>
<dbReference type="OrthoDB" id="188186at2759"/>
<sequence length="121" mass="13561">MDNIRDIVNGTQLVRFVHKPVSIMGKVKKVSPNGNNFEIQAVDDVGVLVHVKQPVNSPITDHWVEVRGVSTGKAVDADDYTIFSNKEFDAKSHNTLCQLLYSVLNLWETDFGDGKRDNSYL</sequence>
<dbReference type="GO" id="GO:0006284">
    <property type="term" value="P:base-excision repair"/>
    <property type="evidence" value="ECO:0007669"/>
    <property type="project" value="TreeGrafter"/>
</dbReference>
<evidence type="ECO:0000256" key="1">
    <source>
        <dbReference type="ARBA" id="ARBA00004123"/>
    </source>
</evidence>
<gene>
    <name evidence="4" type="ORF">GWI33_000099</name>
</gene>
<reference evidence="4" key="1">
    <citation type="submission" date="2020-08" db="EMBL/GenBank/DDBJ databases">
        <title>Genome sequencing and assembly of the red palm weevil Rhynchophorus ferrugineus.</title>
        <authorList>
            <person name="Dias G.B."/>
            <person name="Bergman C.M."/>
            <person name="Manee M."/>
        </authorList>
    </citation>
    <scope>NUCLEOTIDE SEQUENCE</scope>
    <source>
        <strain evidence="4">AA-2017</strain>
        <tissue evidence="4">Whole larva</tissue>
    </source>
</reference>
<dbReference type="GO" id="GO:0005662">
    <property type="term" value="C:DNA replication factor A complex"/>
    <property type="evidence" value="ECO:0007669"/>
    <property type="project" value="TreeGrafter"/>
</dbReference>
<evidence type="ECO:0000313" key="4">
    <source>
        <dbReference type="EMBL" id="KAF7288045.1"/>
    </source>
</evidence>
<dbReference type="GO" id="GO:0035861">
    <property type="term" value="C:site of double-strand break"/>
    <property type="evidence" value="ECO:0007669"/>
    <property type="project" value="TreeGrafter"/>
</dbReference>
<dbReference type="InterPro" id="IPR013970">
    <property type="entry name" value="Rfa2"/>
</dbReference>
<dbReference type="InterPro" id="IPR012340">
    <property type="entry name" value="NA-bd_OB-fold"/>
</dbReference>
<comment type="subcellular location">
    <subcellularLocation>
        <location evidence="1">Nucleus</location>
    </subcellularLocation>
</comment>
<dbReference type="Pfam" id="PF08661">
    <property type="entry name" value="Rep_fac-A_3"/>
    <property type="match status" value="1"/>
</dbReference>
<keyword evidence="3" id="KW-0539">Nucleus</keyword>
<proteinExistence type="inferred from homology"/>
<dbReference type="GO" id="GO:0006298">
    <property type="term" value="P:mismatch repair"/>
    <property type="evidence" value="ECO:0007669"/>
    <property type="project" value="TreeGrafter"/>
</dbReference>
<dbReference type="Proteomes" id="UP000625711">
    <property type="component" value="Unassembled WGS sequence"/>
</dbReference>
<organism evidence="4 5">
    <name type="scientific">Rhynchophorus ferrugineus</name>
    <name type="common">Red palm weevil</name>
    <name type="synonym">Curculio ferrugineus</name>
    <dbReference type="NCBI Taxonomy" id="354439"/>
    <lineage>
        <taxon>Eukaryota</taxon>
        <taxon>Metazoa</taxon>
        <taxon>Ecdysozoa</taxon>
        <taxon>Arthropoda</taxon>
        <taxon>Hexapoda</taxon>
        <taxon>Insecta</taxon>
        <taxon>Pterygota</taxon>
        <taxon>Neoptera</taxon>
        <taxon>Endopterygota</taxon>
        <taxon>Coleoptera</taxon>
        <taxon>Polyphaga</taxon>
        <taxon>Cucujiformia</taxon>
        <taxon>Curculionidae</taxon>
        <taxon>Dryophthorinae</taxon>
        <taxon>Rhynchophorus</taxon>
    </lineage>
</organism>
<dbReference type="GO" id="GO:0003684">
    <property type="term" value="F:damaged DNA binding"/>
    <property type="evidence" value="ECO:0007669"/>
    <property type="project" value="TreeGrafter"/>
</dbReference>
<keyword evidence="5" id="KW-1185">Reference proteome</keyword>
<dbReference type="SUPFAM" id="SSF50249">
    <property type="entry name" value="Nucleic acid-binding proteins"/>
    <property type="match status" value="1"/>
</dbReference>
<name>A0A834MNT6_RHYFE</name>
<dbReference type="GO" id="GO:0006260">
    <property type="term" value="P:DNA replication"/>
    <property type="evidence" value="ECO:0007669"/>
    <property type="project" value="InterPro"/>
</dbReference>